<sequence length="132" mass="14967">MQLSTLFLAIASATSLVTAKPIEKRTIGGITMCTGANFTGTCEYRVWPLETCITLGAPFYKNTNTFVPDEGNWFCYPYLMDCGAICRSPTGCTMGPIDSTRPDYRTDLQLQHWDKMIRSFDCHFYTNRTEYV</sequence>
<feature type="signal peptide" evidence="1">
    <location>
        <begin position="1"/>
        <end position="19"/>
    </location>
</feature>
<dbReference type="Proteomes" id="UP001285441">
    <property type="component" value="Unassembled WGS sequence"/>
</dbReference>
<gene>
    <name evidence="2" type="ORF">B0H63DRAFT_262752</name>
</gene>
<evidence type="ECO:0000313" key="2">
    <source>
        <dbReference type="EMBL" id="KAK3374984.1"/>
    </source>
</evidence>
<evidence type="ECO:0000256" key="1">
    <source>
        <dbReference type="SAM" id="SignalP"/>
    </source>
</evidence>
<proteinExistence type="predicted"/>
<reference evidence="2" key="2">
    <citation type="submission" date="2023-06" db="EMBL/GenBank/DDBJ databases">
        <authorList>
            <consortium name="Lawrence Berkeley National Laboratory"/>
            <person name="Haridas S."/>
            <person name="Hensen N."/>
            <person name="Bonometti L."/>
            <person name="Westerberg I."/>
            <person name="Brannstrom I.O."/>
            <person name="Guillou S."/>
            <person name="Cros-Aarteil S."/>
            <person name="Calhoun S."/>
            <person name="Kuo A."/>
            <person name="Mondo S."/>
            <person name="Pangilinan J."/>
            <person name="Riley R."/>
            <person name="LaButti K."/>
            <person name="Andreopoulos B."/>
            <person name="Lipzen A."/>
            <person name="Chen C."/>
            <person name="Yanf M."/>
            <person name="Daum C."/>
            <person name="Ng V."/>
            <person name="Clum A."/>
            <person name="Steindorff A."/>
            <person name="Ohm R."/>
            <person name="Martin F."/>
            <person name="Silar P."/>
            <person name="Natvig D."/>
            <person name="Lalanne C."/>
            <person name="Gautier V."/>
            <person name="Ament-velasquez S.L."/>
            <person name="Kruys A."/>
            <person name="Hutchinson M.I."/>
            <person name="Powell A.J."/>
            <person name="Barry K."/>
            <person name="Miller A.N."/>
            <person name="Grigoriev I.V."/>
            <person name="Debuchy R."/>
            <person name="Gladieux P."/>
            <person name="Thoren M.H."/>
            <person name="Johannesson H."/>
        </authorList>
    </citation>
    <scope>NUCLEOTIDE SEQUENCE</scope>
    <source>
        <strain evidence="2">CBS 232.78</strain>
    </source>
</reference>
<accession>A0AAE0NA22</accession>
<feature type="chain" id="PRO_5042062459" evidence="1">
    <location>
        <begin position="20"/>
        <end position="132"/>
    </location>
</feature>
<name>A0AAE0NA22_9PEZI</name>
<protein>
    <submittedName>
        <fullName evidence="2">Uncharacterized protein</fullName>
    </submittedName>
</protein>
<reference evidence="2" key="1">
    <citation type="journal article" date="2023" name="Mol. Phylogenet. Evol.">
        <title>Genome-scale phylogeny and comparative genomics of the fungal order Sordariales.</title>
        <authorList>
            <person name="Hensen N."/>
            <person name="Bonometti L."/>
            <person name="Westerberg I."/>
            <person name="Brannstrom I.O."/>
            <person name="Guillou S."/>
            <person name="Cros-Aarteil S."/>
            <person name="Calhoun S."/>
            <person name="Haridas S."/>
            <person name="Kuo A."/>
            <person name="Mondo S."/>
            <person name="Pangilinan J."/>
            <person name="Riley R."/>
            <person name="LaButti K."/>
            <person name="Andreopoulos B."/>
            <person name="Lipzen A."/>
            <person name="Chen C."/>
            <person name="Yan M."/>
            <person name="Daum C."/>
            <person name="Ng V."/>
            <person name="Clum A."/>
            <person name="Steindorff A."/>
            <person name="Ohm R.A."/>
            <person name="Martin F."/>
            <person name="Silar P."/>
            <person name="Natvig D.O."/>
            <person name="Lalanne C."/>
            <person name="Gautier V."/>
            <person name="Ament-Velasquez S.L."/>
            <person name="Kruys A."/>
            <person name="Hutchinson M.I."/>
            <person name="Powell A.J."/>
            <person name="Barry K."/>
            <person name="Miller A.N."/>
            <person name="Grigoriev I.V."/>
            <person name="Debuchy R."/>
            <person name="Gladieux P."/>
            <person name="Hiltunen Thoren M."/>
            <person name="Johannesson H."/>
        </authorList>
    </citation>
    <scope>NUCLEOTIDE SEQUENCE</scope>
    <source>
        <strain evidence="2">CBS 232.78</strain>
    </source>
</reference>
<dbReference type="EMBL" id="JAULSW010000007">
    <property type="protein sequence ID" value="KAK3374984.1"/>
    <property type="molecule type" value="Genomic_DNA"/>
</dbReference>
<organism evidence="2 3">
    <name type="scientific">Podospora didyma</name>
    <dbReference type="NCBI Taxonomy" id="330526"/>
    <lineage>
        <taxon>Eukaryota</taxon>
        <taxon>Fungi</taxon>
        <taxon>Dikarya</taxon>
        <taxon>Ascomycota</taxon>
        <taxon>Pezizomycotina</taxon>
        <taxon>Sordariomycetes</taxon>
        <taxon>Sordariomycetidae</taxon>
        <taxon>Sordariales</taxon>
        <taxon>Podosporaceae</taxon>
        <taxon>Podospora</taxon>
    </lineage>
</organism>
<dbReference type="AlphaFoldDB" id="A0AAE0NA22"/>
<evidence type="ECO:0000313" key="3">
    <source>
        <dbReference type="Proteomes" id="UP001285441"/>
    </source>
</evidence>
<keyword evidence="1" id="KW-0732">Signal</keyword>
<comment type="caution">
    <text evidence="2">The sequence shown here is derived from an EMBL/GenBank/DDBJ whole genome shotgun (WGS) entry which is preliminary data.</text>
</comment>
<keyword evidence="3" id="KW-1185">Reference proteome</keyword>